<organism evidence="2 3">
    <name type="scientific">Ancylostoma duodenale</name>
    <dbReference type="NCBI Taxonomy" id="51022"/>
    <lineage>
        <taxon>Eukaryota</taxon>
        <taxon>Metazoa</taxon>
        <taxon>Ecdysozoa</taxon>
        <taxon>Nematoda</taxon>
        <taxon>Chromadorea</taxon>
        <taxon>Rhabditida</taxon>
        <taxon>Rhabditina</taxon>
        <taxon>Rhabditomorpha</taxon>
        <taxon>Strongyloidea</taxon>
        <taxon>Ancylostomatidae</taxon>
        <taxon>Ancylostomatinae</taxon>
        <taxon>Ancylostoma</taxon>
    </lineage>
</organism>
<sequence>MARWRRERRRSCDSESGRRRSSGSARGHRRSCGSGDPYPSNSNPLAHPPPTHWHKRA</sequence>
<keyword evidence="3" id="KW-1185">Reference proteome</keyword>
<evidence type="ECO:0000313" key="2">
    <source>
        <dbReference type="EMBL" id="KIH46143.1"/>
    </source>
</evidence>
<proteinExistence type="predicted"/>
<accession>A0A0C2BQR3</accession>
<dbReference type="Proteomes" id="UP000054047">
    <property type="component" value="Unassembled WGS sequence"/>
</dbReference>
<dbReference type="AlphaFoldDB" id="A0A0C2BQR3"/>
<reference evidence="2 3" key="1">
    <citation type="submission" date="2013-12" db="EMBL/GenBank/DDBJ databases">
        <title>Draft genome of the parsitic nematode Ancylostoma duodenale.</title>
        <authorList>
            <person name="Mitreva M."/>
        </authorList>
    </citation>
    <scope>NUCLEOTIDE SEQUENCE [LARGE SCALE GENOMIC DNA]</scope>
    <source>
        <strain evidence="2 3">Zhejiang</strain>
    </source>
</reference>
<feature type="region of interest" description="Disordered" evidence="1">
    <location>
        <begin position="1"/>
        <end position="57"/>
    </location>
</feature>
<evidence type="ECO:0000313" key="3">
    <source>
        <dbReference type="Proteomes" id="UP000054047"/>
    </source>
</evidence>
<name>A0A0C2BQR3_9BILA</name>
<dbReference type="EMBL" id="KN770012">
    <property type="protein sequence ID" value="KIH46143.1"/>
    <property type="molecule type" value="Genomic_DNA"/>
</dbReference>
<protein>
    <submittedName>
        <fullName evidence="2">Uncharacterized protein</fullName>
    </submittedName>
</protein>
<gene>
    <name evidence="2" type="ORF">ANCDUO_23806</name>
</gene>
<evidence type="ECO:0000256" key="1">
    <source>
        <dbReference type="SAM" id="MobiDB-lite"/>
    </source>
</evidence>